<dbReference type="FunFam" id="3.40.50.970:FF:000001">
    <property type="entry name" value="Pyruvate dehydrogenase E1 beta subunit"/>
    <property type="match status" value="1"/>
</dbReference>
<protein>
    <submittedName>
        <fullName evidence="5">Alpha-ketoacid dehydrogenase subunit beta</fullName>
    </submittedName>
</protein>
<dbReference type="SUPFAM" id="SSF52518">
    <property type="entry name" value="Thiamin diphosphate-binding fold (THDP-binding)"/>
    <property type="match status" value="1"/>
</dbReference>
<feature type="domain" description="Transketolase-like pyrimidine-binding" evidence="4">
    <location>
        <begin position="5"/>
        <end position="180"/>
    </location>
</feature>
<dbReference type="Pfam" id="PF02779">
    <property type="entry name" value="Transket_pyr"/>
    <property type="match status" value="1"/>
</dbReference>
<evidence type="ECO:0000313" key="5">
    <source>
        <dbReference type="EMBL" id="MTV49689.1"/>
    </source>
</evidence>
<dbReference type="SUPFAM" id="SSF52922">
    <property type="entry name" value="TK C-terminal domain-like"/>
    <property type="match status" value="1"/>
</dbReference>
<dbReference type="GO" id="GO:0016491">
    <property type="term" value="F:oxidoreductase activity"/>
    <property type="evidence" value="ECO:0007669"/>
    <property type="project" value="UniProtKB-KW"/>
</dbReference>
<dbReference type="Proteomes" id="UP000430670">
    <property type="component" value="Unassembled WGS sequence"/>
</dbReference>
<evidence type="ECO:0000256" key="3">
    <source>
        <dbReference type="ARBA" id="ARBA00023052"/>
    </source>
</evidence>
<name>A0A6I3SL89_HELMO</name>
<evidence type="ECO:0000313" key="6">
    <source>
        <dbReference type="Proteomes" id="UP000430670"/>
    </source>
</evidence>
<dbReference type="PANTHER" id="PTHR43257:SF2">
    <property type="entry name" value="PYRUVATE DEHYDROGENASE E1 COMPONENT SUBUNIT BETA"/>
    <property type="match status" value="1"/>
</dbReference>
<dbReference type="InterPro" id="IPR029061">
    <property type="entry name" value="THDP-binding"/>
</dbReference>
<organism evidence="5 6">
    <name type="scientific">Heliobacterium mobile</name>
    <name type="common">Heliobacillus mobilis</name>
    <dbReference type="NCBI Taxonomy" id="28064"/>
    <lineage>
        <taxon>Bacteria</taxon>
        <taxon>Bacillati</taxon>
        <taxon>Bacillota</taxon>
        <taxon>Clostridia</taxon>
        <taxon>Eubacteriales</taxon>
        <taxon>Heliobacteriaceae</taxon>
        <taxon>Heliobacterium</taxon>
    </lineage>
</organism>
<dbReference type="CDD" id="cd07036">
    <property type="entry name" value="TPP_PYR_E1-PDHc-beta_like"/>
    <property type="match status" value="1"/>
</dbReference>
<dbReference type="PANTHER" id="PTHR43257">
    <property type="entry name" value="PYRUVATE DEHYDROGENASE E1 COMPONENT BETA SUBUNIT"/>
    <property type="match status" value="1"/>
</dbReference>
<accession>A0A6I3SL89</accession>
<dbReference type="Pfam" id="PF02780">
    <property type="entry name" value="Transketolase_C"/>
    <property type="match status" value="1"/>
</dbReference>
<keyword evidence="6" id="KW-1185">Reference proteome</keyword>
<keyword evidence="3" id="KW-0786">Thiamine pyrophosphate</keyword>
<proteinExistence type="predicted"/>
<evidence type="ECO:0000256" key="2">
    <source>
        <dbReference type="ARBA" id="ARBA00023002"/>
    </source>
</evidence>
<dbReference type="SMART" id="SM00861">
    <property type="entry name" value="Transket_pyr"/>
    <property type="match status" value="1"/>
</dbReference>
<dbReference type="InterPro" id="IPR005475">
    <property type="entry name" value="Transketolase-like_Pyr-bd"/>
</dbReference>
<evidence type="ECO:0000256" key="1">
    <source>
        <dbReference type="ARBA" id="ARBA00001964"/>
    </source>
</evidence>
<comment type="cofactor">
    <cofactor evidence="1">
        <name>thiamine diphosphate</name>
        <dbReference type="ChEBI" id="CHEBI:58937"/>
    </cofactor>
</comment>
<dbReference type="NCBIfam" id="NF006667">
    <property type="entry name" value="PRK09212.1"/>
    <property type="match status" value="1"/>
</dbReference>
<dbReference type="InterPro" id="IPR009014">
    <property type="entry name" value="Transketo_C/PFOR_II"/>
</dbReference>
<evidence type="ECO:0000259" key="4">
    <source>
        <dbReference type="SMART" id="SM00861"/>
    </source>
</evidence>
<dbReference type="AlphaFoldDB" id="A0A6I3SL89"/>
<keyword evidence="2" id="KW-0560">Oxidoreductase</keyword>
<dbReference type="RefSeq" id="WP_155476786.1">
    <property type="nucleotide sequence ID" value="NZ_WNKU01000013.1"/>
</dbReference>
<dbReference type="Gene3D" id="3.40.50.970">
    <property type="match status" value="1"/>
</dbReference>
<dbReference type="EMBL" id="WNKU01000013">
    <property type="protein sequence ID" value="MTV49689.1"/>
    <property type="molecule type" value="Genomic_DNA"/>
</dbReference>
<dbReference type="Gene3D" id="3.40.50.920">
    <property type="match status" value="1"/>
</dbReference>
<sequence length="347" mass="38463">MSRSITYRDAINEAILQEMKRDERVFVYGIDVADHKRIFGSTRGLVETFGPERCFSTPLSEDALTGMALGAAVNGLRPILVHMRVDFMLLGMNQIANMISSFRYGSGGLVNVPLVIRAVIGRGWGQSYQHSKTMHASFAHIPGIKVVMPATPYDAKGMLISAIRDDNPVIFIEHRWLYDAYGEVPEEPYTEPLSQAKVLRSGKDITIVATSWMNVEAVKAAEVLSKAGISAEVIDARSISPFDETVIVDSVKKTGHCIVIDDDWIHCGFGAEVAARVSEQCFGNLKSPVERMGYAATPCPCARPLENLFYPNAVSLIKKIENKFDLEPIDLTGEDFYSYEKKFRGPF</sequence>
<comment type="caution">
    <text evidence="5">The sequence shown here is derived from an EMBL/GenBank/DDBJ whole genome shotgun (WGS) entry which is preliminary data.</text>
</comment>
<dbReference type="InterPro" id="IPR033248">
    <property type="entry name" value="Transketolase_C"/>
</dbReference>
<dbReference type="OrthoDB" id="8732661at2"/>
<dbReference type="FunFam" id="3.40.50.920:FF:000001">
    <property type="entry name" value="Pyruvate dehydrogenase E1 beta subunit"/>
    <property type="match status" value="1"/>
</dbReference>
<reference evidence="5 6" key="1">
    <citation type="submission" date="2019-11" db="EMBL/GenBank/DDBJ databases">
        <title>Whole-genome sequence of a the green, strictly anaerobic photosynthetic bacterium Heliobacillus mobilis DSM 6151.</title>
        <authorList>
            <person name="Kyndt J.A."/>
            <person name="Meyer T.E."/>
        </authorList>
    </citation>
    <scope>NUCLEOTIDE SEQUENCE [LARGE SCALE GENOMIC DNA]</scope>
    <source>
        <strain evidence="5 6">DSM 6151</strain>
    </source>
</reference>
<gene>
    <name evidence="5" type="ORF">GJ688_11955</name>
</gene>